<dbReference type="SMART" id="SM00768">
    <property type="entry name" value="X8"/>
    <property type="match status" value="1"/>
</dbReference>
<protein>
    <recommendedName>
        <fullName evidence="4">glucan endo-1,3-beta-D-glucosidase</fullName>
        <ecNumber evidence="4">3.2.1.39</ecNumber>
    </recommendedName>
</protein>
<evidence type="ECO:0000256" key="18">
    <source>
        <dbReference type="SAM" id="SignalP"/>
    </source>
</evidence>
<dbReference type="EMBL" id="GHES01003263">
    <property type="protein sequence ID" value="MPA33822.1"/>
    <property type="molecule type" value="Transcribed_RNA"/>
</dbReference>
<keyword evidence="9" id="KW-0611">Plant defense</keyword>
<evidence type="ECO:0000256" key="10">
    <source>
        <dbReference type="ARBA" id="ARBA00023136"/>
    </source>
</evidence>
<evidence type="ECO:0000256" key="14">
    <source>
        <dbReference type="ARBA" id="ARBA00023295"/>
    </source>
</evidence>
<evidence type="ECO:0000256" key="1">
    <source>
        <dbReference type="ARBA" id="ARBA00000382"/>
    </source>
</evidence>
<evidence type="ECO:0000256" key="6">
    <source>
        <dbReference type="ARBA" id="ARBA00022622"/>
    </source>
</evidence>
<keyword evidence="6" id="KW-0336">GPI-anchor</keyword>
<reference evidence="20" key="1">
    <citation type="submission" date="2019-08" db="EMBL/GenBank/DDBJ databases">
        <title>Reference gene set and small RNA set construction with multiple tissues from Davidia involucrata Baill.</title>
        <authorList>
            <person name="Yang H."/>
            <person name="Zhou C."/>
            <person name="Li G."/>
            <person name="Wang J."/>
            <person name="Gao P."/>
            <person name="Wang M."/>
            <person name="Wang R."/>
            <person name="Zhao Y."/>
        </authorList>
    </citation>
    <scope>NUCLEOTIDE SEQUENCE</scope>
    <source>
        <tissue evidence="20">Mixed with DoveR01_LX</tissue>
    </source>
</reference>
<evidence type="ECO:0000256" key="13">
    <source>
        <dbReference type="ARBA" id="ARBA00023288"/>
    </source>
</evidence>
<dbReference type="FunFam" id="1.20.58.1040:FF:000002">
    <property type="entry name" value="Glucan endo-1,3-beta-glucosidase 8"/>
    <property type="match status" value="1"/>
</dbReference>
<comment type="similarity">
    <text evidence="3 15">Belongs to the glycosyl hydrolase 17 family.</text>
</comment>
<keyword evidence="13" id="KW-0449">Lipoprotein</keyword>
<dbReference type="SUPFAM" id="SSF51445">
    <property type="entry name" value="(Trans)glycosidases"/>
    <property type="match status" value="1"/>
</dbReference>
<evidence type="ECO:0000256" key="2">
    <source>
        <dbReference type="ARBA" id="ARBA00004609"/>
    </source>
</evidence>
<feature type="region of interest" description="Disordered" evidence="17">
    <location>
        <begin position="462"/>
        <end position="493"/>
    </location>
</feature>
<keyword evidence="11" id="KW-1015">Disulfide bond</keyword>
<evidence type="ECO:0000256" key="16">
    <source>
        <dbReference type="RuleBase" id="RU004336"/>
    </source>
</evidence>
<dbReference type="Pfam" id="PF07983">
    <property type="entry name" value="X8"/>
    <property type="match status" value="1"/>
</dbReference>
<feature type="signal peptide" evidence="18">
    <location>
        <begin position="1"/>
        <end position="23"/>
    </location>
</feature>
<evidence type="ECO:0000256" key="7">
    <source>
        <dbReference type="ARBA" id="ARBA00022729"/>
    </source>
</evidence>
<keyword evidence="5" id="KW-1003">Cell membrane</keyword>
<feature type="domain" description="X8" evidence="19">
    <location>
        <begin position="368"/>
        <end position="451"/>
    </location>
</feature>
<dbReference type="GO" id="GO:0006952">
    <property type="term" value="P:defense response"/>
    <property type="evidence" value="ECO:0007669"/>
    <property type="project" value="UniProtKB-KW"/>
</dbReference>
<dbReference type="InterPro" id="IPR017853">
    <property type="entry name" value="GH"/>
</dbReference>
<feature type="compositionally biased region" description="Low complexity" evidence="17">
    <location>
        <begin position="470"/>
        <end position="488"/>
    </location>
</feature>
<dbReference type="PANTHER" id="PTHR32227">
    <property type="entry name" value="GLUCAN ENDO-1,3-BETA-GLUCOSIDASE BG1-RELATED-RELATED"/>
    <property type="match status" value="1"/>
</dbReference>
<evidence type="ECO:0000256" key="5">
    <source>
        <dbReference type="ARBA" id="ARBA00022475"/>
    </source>
</evidence>
<keyword evidence="10" id="KW-0472">Membrane</keyword>
<evidence type="ECO:0000256" key="3">
    <source>
        <dbReference type="ARBA" id="ARBA00008773"/>
    </source>
</evidence>
<comment type="catalytic activity">
    <reaction evidence="1">
        <text>Hydrolysis of (1-&gt;3)-beta-D-glucosidic linkages in (1-&gt;3)-beta-D-glucans.</text>
        <dbReference type="EC" id="3.2.1.39"/>
    </reaction>
</comment>
<comment type="subcellular location">
    <subcellularLocation>
        <location evidence="2">Cell membrane</location>
        <topology evidence="2">Lipid-anchor</topology>
        <topology evidence="2">GPI-anchor</topology>
    </subcellularLocation>
</comment>
<dbReference type="GO" id="GO:0005975">
    <property type="term" value="P:carbohydrate metabolic process"/>
    <property type="evidence" value="ECO:0007669"/>
    <property type="project" value="InterPro"/>
</dbReference>
<dbReference type="GO" id="GO:0098552">
    <property type="term" value="C:side of membrane"/>
    <property type="evidence" value="ECO:0007669"/>
    <property type="project" value="UniProtKB-KW"/>
</dbReference>
<dbReference type="InterPro" id="IPR012946">
    <property type="entry name" value="X8"/>
</dbReference>
<dbReference type="Gene3D" id="3.20.20.80">
    <property type="entry name" value="Glycosidases"/>
    <property type="match status" value="1"/>
</dbReference>
<gene>
    <name evidence="20" type="ORF">Din_003263</name>
</gene>
<evidence type="ECO:0000256" key="15">
    <source>
        <dbReference type="RuleBase" id="RU004335"/>
    </source>
</evidence>
<name>A0A5B6YPR4_DAVIN</name>
<evidence type="ECO:0000256" key="12">
    <source>
        <dbReference type="ARBA" id="ARBA00023180"/>
    </source>
</evidence>
<keyword evidence="14 16" id="KW-0326">Glycosidase</keyword>
<evidence type="ECO:0000313" key="20">
    <source>
        <dbReference type="EMBL" id="MPA33822.1"/>
    </source>
</evidence>
<dbReference type="AlphaFoldDB" id="A0A5B6YPR4"/>
<evidence type="ECO:0000256" key="8">
    <source>
        <dbReference type="ARBA" id="ARBA00022801"/>
    </source>
</evidence>
<dbReference type="PROSITE" id="PS00587">
    <property type="entry name" value="GLYCOSYL_HYDROL_F17"/>
    <property type="match status" value="1"/>
</dbReference>
<dbReference type="EC" id="3.2.1.39" evidence="4"/>
<feature type="chain" id="PRO_5022838414" description="glucan endo-1,3-beta-D-glucosidase" evidence="18">
    <location>
        <begin position="24"/>
        <end position="520"/>
    </location>
</feature>
<dbReference type="GO" id="GO:0042973">
    <property type="term" value="F:glucan endo-1,3-beta-D-glucosidase activity"/>
    <property type="evidence" value="ECO:0007669"/>
    <property type="project" value="UniProtKB-EC"/>
</dbReference>
<dbReference type="InterPro" id="IPR000490">
    <property type="entry name" value="Glyco_hydro_17"/>
</dbReference>
<dbReference type="InterPro" id="IPR044965">
    <property type="entry name" value="Glyco_hydro_17_plant"/>
</dbReference>
<dbReference type="FunFam" id="3.20.20.80:FF:000008">
    <property type="entry name" value="Glucan endo-1,3-beta-glucosidase 5"/>
    <property type="match status" value="1"/>
</dbReference>
<keyword evidence="8 16" id="KW-0378">Hydrolase</keyword>
<evidence type="ECO:0000256" key="9">
    <source>
        <dbReference type="ARBA" id="ARBA00022821"/>
    </source>
</evidence>
<keyword evidence="7 18" id="KW-0732">Signal</keyword>
<dbReference type="Gene3D" id="1.20.58.1040">
    <property type="match status" value="1"/>
</dbReference>
<accession>A0A5B6YPR4</accession>
<proteinExistence type="inferred from homology"/>
<evidence type="ECO:0000256" key="4">
    <source>
        <dbReference type="ARBA" id="ARBA00012780"/>
    </source>
</evidence>
<evidence type="ECO:0000256" key="11">
    <source>
        <dbReference type="ARBA" id="ARBA00023157"/>
    </source>
</evidence>
<organism evidence="20">
    <name type="scientific">Davidia involucrata</name>
    <name type="common">Dove tree</name>
    <dbReference type="NCBI Taxonomy" id="16924"/>
    <lineage>
        <taxon>Eukaryota</taxon>
        <taxon>Viridiplantae</taxon>
        <taxon>Streptophyta</taxon>
        <taxon>Embryophyta</taxon>
        <taxon>Tracheophyta</taxon>
        <taxon>Spermatophyta</taxon>
        <taxon>Magnoliopsida</taxon>
        <taxon>eudicotyledons</taxon>
        <taxon>Gunneridae</taxon>
        <taxon>Pentapetalae</taxon>
        <taxon>asterids</taxon>
        <taxon>Cornales</taxon>
        <taxon>Nyssaceae</taxon>
        <taxon>Davidia</taxon>
    </lineage>
</organism>
<evidence type="ECO:0000259" key="19">
    <source>
        <dbReference type="SMART" id="SM00768"/>
    </source>
</evidence>
<dbReference type="Pfam" id="PF00332">
    <property type="entry name" value="Glyco_hydro_17"/>
    <property type="match status" value="1"/>
</dbReference>
<sequence>MSRAMVLILACSMLLFTANLAEGNIAGLGVNWGHMGSHNLQPSIVAKLLKDNGINKFKLFDADPSIVKGFAGTGIEVMLGIPNGQLAQFSDSLDNAKRWVKENVTQYLKDGGVNIKYVGVGNEAFLTSYNGSYINSTFPAIQNMQKALNAAGLGGKIKVTTPLNADVAVSLTGGPSGGEFRYDIKDHMVEIVKFLQANKSPFVVNIYPFINLYQDPGYPFEFAFFNGSGKPVDDNGLIYTNAIEGNYDTLAWALKKAGVPDLKIVIGEVGWPTDGAKYANVTLAKRFYDGLLQKMASKTGTPLRPDQPIEAYLFSILDEDLKSILPGNFERHWGIFRYDGQPKFPMDLTGKGEKLPVAAEGVEYMPEQWCVFNKDNSNKTQVAQNFNYACLNTDCTSLEYGGTCDTLDDNGKVSYAFNMYYQSNDQQKAACHFDGLATVVKQNASQGTCLFPVQIATARASTPPAPAPALAPASTNATASTSANATTSGKAPASASAGRRLDVVFGTSVVGGLLILFTLF</sequence>
<keyword evidence="12" id="KW-0325">Glycoprotein</keyword>
<dbReference type="GO" id="GO:0005886">
    <property type="term" value="C:plasma membrane"/>
    <property type="evidence" value="ECO:0007669"/>
    <property type="project" value="UniProtKB-SubCell"/>
</dbReference>
<evidence type="ECO:0000256" key="17">
    <source>
        <dbReference type="SAM" id="MobiDB-lite"/>
    </source>
</evidence>